<evidence type="ECO:0000256" key="2">
    <source>
        <dbReference type="SAM" id="Phobius"/>
    </source>
</evidence>
<dbReference type="InterPro" id="IPR003887">
    <property type="entry name" value="LEM_dom"/>
</dbReference>
<evidence type="ECO:0000313" key="5">
    <source>
        <dbReference type="Proteomes" id="UP000264800"/>
    </source>
</evidence>
<protein>
    <recommendedName>
        <fullName evidence="3">LEM domain-containing protein</fullName>
    </recommendedName>
</protein>
<dbReference type="Proteomes" id="UP000264800">
    <property type="component" value="Unplaced"/>
</dbReference>
<sequence>MSDPSSLTDDDLKAMLLKYGVTPGPIVASTRVLYERKLRKLQSEGHNGAENNVRYSDSEEEEDKESGMTRNARTVSQRSQIPAGISKTSSIAPRSGLRSGVVLCLDCRSFFPFLLNFSATPRRPIKGAAQRPVQYAYPDTPVSPVTQERREVERRLVPFKIQIVAFVAVTCVLYLIYVNAEHSGSVMALLESLNQWSD</sequence>
<feature type="transmembrane region" description="Helical" evidence="2">
    <location>
        <begin position="157"/>
        <end position="177"/>
    </location>
</feature>
<dbReference type="AlphaFoldDB" id="A0A3Q3A2R9"/>
<feature type="domain" description="LEM" evidence="3">
    <location>
        <begin position="1"/>
        <end position="45"/>
    </location>
</feature>
<evidence type="ECO:0000256" key="1">
    <source>
        <dbReference type="SAM" id="MobiDB-lite"/>
    </source>
</evidence>
<organism evidence="4 5">
    <name type="scientific">Kryptolebias marmoratus</name>
    <name type="common">Mangrove killifish</name>
    <name type="synonym">Rivulus marmoratus</name>
    <dbReference type="NCBI Taxonomy" id="37003"/>
    <lineage>
        <taxon>Eukaryota</taxon>
        <taxon>Metazoa</taxon>
        <taxon>Chordata</taxon>
        <taxon>Craniata</taxon>
        <taxon>Vertebrata</taxon>
        <taxon>Euteleostomi</taxon>
        <taxon>Actinopterygii</taxon>
        <taxon>Neopterygii</taxon>
        <taxon>Teleostei</taxon>
        <taxon>Neoteleostei</taxon>
        <taxon>Acanthomorphata</taxon>
        <taxon>Ovalentaria</taxon>
        <taxon>Atherinomorphae</taxon>
        <taxon>Cyprinodontiformes</taxon>
        <taxon>Rivulidae</taxon>
        <taxon>Kryptolebias</taxon>
    </lineage>
</organism>
<dbReference type="CDD" id="cd12940">
    <property type="entry name" value="LEM_LAP2_LEMD1"/>
    <property type="match status" value="1"/>
</dbReference>
<dbReference type="OMA" id="PDEMNSP"/>
<reference evidence="4" key="1">
    <citation type="submission" date="2025-08" db="UniProtKB">
        <authorList>
            <consortium name="Ensembl"/>
        </authorList>
    </citation>
    <scope>IDENTIFICATION</scope>
</reference>
<reference evidence="4" key="2">
    <citation type="submission" date="2025-09" db="UniProtKB">
        <authorList>
            <consortium name="Ensembl"/>
        </authorList>
    </citation>
    <scope>IDENTIFICATION</scope>
</reference>
<feature type="region of interest" description="Disordered" evidence="1">
    <location>
        <begin position="40"/>
        <end position="80"/>
    </location>
</feature>
<keyword evidence="5" id="KW-1185">Reference proteome</keyword>
<accession>A0A3Q3A2R9</accession>
<feature type="transmembrane region" description="Helical" evidence="2">
    <location>
        <begin position="16"/>
        <end position="34"/>
    </location>
</feature>
<dbReference type="STRING" id="37003.ENSKMAP00000010576"/>
<dbReference type="PROSITE" id="PS50954">
    <property type="entry name" value="LEM"/>
    <property type="match status" value="1"/>
</dbReference>
<keyword evidence="2" id="KW-1133">Transmembrane helix</keyword>
<dbReference type="SUPFAM" id="SSF63451">
    <property type="entry name" value="LEM domain"/>
    <property type="match status" value="1"/>
</dbReference>
<feature type="compositionally biased region" description="Polar residues" evidence="1">
    <location>
        <begin position="68"/>
        <end position="80"/>
    </location>
</feature>
<name>A0A3Q3A2R9_KRYMA</name>
<proteinExistence type="predicted"/>
<evidence type="ECO:0000259" key="3">
    <source>
        <dbReference type="PROSITE" id="PS50954"/>
    </source>
</evidence>
<keyword evidence="2" id="KW-0812">Transmembrane</keyword>
<evidence type="ECO:0000313" key="4">
    <source>
        <dbReference type="Ensembl" id="ENSKMAP00000010576.1"/>
    </source>
</evidence>
<dbReference type="PANTHER" id="PTHR12019:SF22">
    <property type="entry name" value="LAMINA-ASSOCIATED POLYPEPTIDE 2, ISOFORMS BETA_GAMMA"/>
    <property type="match status" value="1"/>
</dbReference>
<dbReference type="SMART" id="SM00540">
    <property type="entry name" value="LEM"/>
    <property type="match status" value="1"/>
</dbReference>
<dbReference type="GeneTree" id="ENSGT00940000177848"/>
<dbReference type="Gene3D" id="1.10.720.40">
    <property type="match status" value="1"/>
</dbReference>
<keyword evidence="2" id="KW-0472">Membrane</keyword>
<dbReference type="PANTHER" id="PTHR12019">
    <property type="entry name" value="LAMINA-ASSOCIATED POLYPEPTIDE THYMOPOIETIN"/>
    <property type="match status" value="1"/>
</dbReference>
<dbReference type="InterPro" id="IPR011015">
    <property type="entry name" value="LEM/LEM-like_dom_sf"/>
</dbReference>
<dbReference type="FunFam" id="1.10.720.40:FF:000001">
    <property type="entry name" value="LEM domain containing 2, isoform CRA_a"/>
    <property type="match status" value="1"/>
</dbReference>
<dbReference type="InterPro" id="IPR051656">
    <property type="entry name" value="LEM_domain"/>
</dbReference>
<dbReference type="Pfam" id="PF03020">
    <property type="entry name" value="LEM"/>
    <property type="match status" value="1"/>
</dbReference>
<dbReference type="Ensembl" id="ENSKMAT00000010738.1">
    <property type="protein sequence ID" value="ENSKMAP00000010576.1"/>
    <property type="gene ID" value="ENSKMAG00000007942.1"/>
</dbReference>